<dbReference type="PANTHER" id="PTHR21716">
    <property type="entry name" value="TRANSMEMBRANE PROTEIN"/>
    <property type="match status" value="1"/>
</dbReference>
<evidence type="ECO:0000256" key="4">
    <source>
        <dbReference type="ARBA" id="ARBA00022475"/>
    </source>
</evidence>
<feature type="transmembrane region" description="Helical" evidence="9">
    <location>
        <begin position="103"/>
        <end position="125"/>
    </location>
</feature>
<evidence type="ECO:0000256" key="7">
    <source>
        <dbReference type="ARBA" id="ARBA00023136"/>
    </source>
</evidence>
<evidence type="ECO:0000256" key="8">
    <source>
        <dbReference type="SAM" id="MobiDB-lite"/>
    </source>
</evidence>
<dbReference type="EMBL" id="JARXVC010000014">
    <property type="protein sequence ID" value="MDH6283530.1"/>
    <property type="molecule type" value="Genomic_DNA"/>
</dbReference>
<feature type="region of interest" description="Disordered" evidence="8">
    <location>
        <begin position="400"/>
        <end position="421"/>
    </location>
</feature>
<accession>A0ABT6MGT0</accession>
<keyword evidence="7 9" id="KW-0472">Membrane</keyword>
<feature type="transmembrane region" description="Helical" evidence="9">
    <location>
        <begin position="257"/>
        <end position="281"/>
    </location>
</feature>
<name>A0ABT6MGT0_9NOCA</name>
<keyword evidence="6 9" id="KW-1133">Transmembrane helix</keyword>
<comment type="caution">
    <text evidence="10">The sequence shown here is derived from an EMBL/GenBank/DDBJ whole genome shotgun (WGS) entry which is preliminary data.</text>
</comment>
<reference evidence="10 11" key="1">
    <citation type="submission" date="2023-04" db="EMBL/GenBank/DDBJ databases">
        <title>Forest soil microbial communities from Buena Vista Peninsula, Colon Province, Panama.</title>
        <authorList>
            <person name="Bouskill N."/>
        </authorList>
    </citation>
    <scope>NUCLEOTIDE SEQUENCE [LARGE SCALE GENOMIC DNA]</scope>
    <source>
        <strain evidence="10 11">CFH S0262</strain>
    </source>
</reference>
<evidence type="ECO:0000313" key="11">
    <source>
        <dbReference type="Proteomes" id="UP001160334"/>
    </source>
</evidence>
<keyword evidence="5 9" id="KW-0812">Transmembrane</keyword>
<comment type="subcellular location">
    <subcellularLocation>
        <location evidence="1">Cell membrane</location>
        <topology evidence="1">Multi-pass membrane protein</topology>
    </subcellularLocation>
</comment>
<feature type="transmembrane region" description="Helical" evidence="9">
    <location>
        <begin position="341"/>
        <end position="374"/>
    </location>
</feature>
<proteinExistence type="inferred from homology"/>
<evidence type="ECO:0000256" key="1">
    <source>
        <dbReference type="ARBA" id="ARBA00004651"/>
    </source>
</evidence>
<gene>
    <name evidence="10" type="ORF">M2280_004778</name>
</gene>
<evidence type="ECO:0000256" key="6">
    <source>
        <dbReference type="ARBA" id="ARBA00022989"/>
    </source>
</evidence>
<protein>
    <submittedName>
        <fullName evidence="10">PurR-regulated permease PerM</fullName>
    </submittedName>
</protein>
<evidence type="ECO:0000256" key="9">
    <source>
        <dbReference type="SAM" id="Phobius"/>
    </source>
</evidence>
<organism evidence="10 11">
    <name type="scientific">Prescottella agglutinans</name>
    <dbReference type="NCBI Taxonomy" id="1644129"/>
    <lineage>
        <taxon>Bacteria</taxon>
        <taxon>Bacillati</taxon>
        <taxon>Actinomycetota</taxon>
        <taxon>Actinomycetes</taxon>
        <taxon>Mycobacteriales</taxon>
        <taxon>Nocardiaceae</taxon>
        <taxon>Prescottella</taxon>
    </lineage>
</organism>
<feature type="transmembrane region" description="Helical" evidence="9">
    <location>
        <begin position="71"/>
        <end position="91"/>
    </location>
</feature>
<dbReference type="InterPro" id="IPR002549">
    <property type="entry name" value="AI-2E-like"/>
</dbReference>
<dbReference type="PANTHER" id="PTHR21716:SF53">
    <property type="entry name" value="PERMEASE PERM-RELATED"/>
    <property type="match status" value="1"/>
</dbReference>
<evidence type="ECO:0000313" key="10">
    <source>
        <dbReference type="EMBL" id="MDH6283530.1"/>
    </source>
</evidence>
<keyword evidence="4" id="KW-1003">Cell membrane</keyword>
<dbReference type="Proteomes" id="UP001160334">
    <property type="component" value="Unassembled WGS sequence"/>
</dbReference>
<keyword evidence="3" id="KW-0813">Transport</keyword>
<feature type="transmembrane region" description="Helical" evidence="9">
    <location>
        <begin position="287"/>
        <end position="320"/>
    </location>
</feature>
<sequence>MRRFDENHHPTAGRTPATVSVKKIVQPSPRTRMRDRGEVIGAGGMFLAKWSLCLAAIALGAIVVGWVFEKLWVIALPVLLAIIVSTVLWPPTRALTRRGLPPAGAASVTLLVFFGLLGGVIALVVPSVVDQTPELANKATQGIQQVQNWLKGPPVNLQDEQIDTAIHAITTKLQQSGTAIASGVFSGVTTAGSMLVTLGLVMVLAFFFVKDGPRFIPWLHSVGGGRAGRHLEEVLGRMWDTLGGFIRTQALVSLIDAVFIGAGLLILGVPLAPVLAIFTFIGGFIPIVGAFVAGALAVLVALVANGVTTALIVLAIIIAVQQIEGNVLQPVLQSKSMKLHAVVVLLAVAAGSSLYGIVGAFLAVPAAAVAAVVIRYLGEQIDHRLERDALLDAADATADGTATECTGEPETAVPTPIADTEQIPVVVDADTSSSGPART</sequence>
<evidence type="ECO:0000256" key="2">
    <source>
        <dbReference type="ARBA" id="ARBA00009773"/>
    </source>
</evidence>
<keyword evidence="11" id="KW-1185">Reference proteome</keyword>
<comment type="similarity">
    <text evidence="2">Belongs to the autoinducer-2 exporter (AI-2E) (TC 2.A.86) family.</text>
</comment>
<dbReference type="Pfam" id="PF01594">
    <property type="entry name" value="AI-2E_transport"/>
    <property type="match status" value="1"/>
</dbReference>
<feature type="transmembrane region" description="Helical" evidence="9">
    <location>
        <begin position="39"/>
        <end position="65"/>
    </location>
</feature>
<evidence type="ECO:0000256" key="5">
    <source>
        <dbReference type="ARBA" id="ARBA00022692"/>
    </source>
</evidence>
<evidence type="ECO:0000256" key="3">
    <source>
        <dbReference type="ARBA" id="ARBA00022448"/>
    </source>
</evidence>
<feature type="transmembrane region" description="Helical" evidence="9">
    <location>
        <begin position="191"/>
        <end position="209"/>
    </location>
</feature>